<evidence type="ECO:0000313" key="3">
    <source>
        <dbReference type="Proteomes" id="UP000016511"/>
    </source>
</evidence>
<comment type="similarity">
    <text evidence="1">Belongs to the GSP E family.</text>
</comment>
<dbReference type="PANTHER" id="PTHR30486">
    <property type="entry name" value="TWITCHING MOTILITY PROTEIN PILT"/>
    <property type="match status" value="1"/>
</dbReference>
<protein>
    <submittedName>
        <fullName evidence="2">Uncharacterized protein</fullName>
    </submittedName>
</protein>
<evidence type="ECO:0000256" key="1">
    <source>
        <dbReference type="ARBA" id="ARBA00006611"/>
    </source>
</evidence>
<name>U1WYA8_ANEAE</name>
<dbReference type="PATRIC" id="fig|649747.3.peg.4239"/>
<keyword evidence="3" id="KW-1185">Reference proteome</keyword>
<dbReference type="EMBL" id="AWSJ01000287">
    <property type="protein sequence ID" value="ERI07238.1"/>
    <property type="molecule type" value="Genomic_DNA"/>
</dbReference>
<gene>
    <name evidence="2" type="ORF">HMPREF0083_04709</name>
</gene>
<dbReference type="Gene3D" id="3.40.50.300">
    <property type="entry name" value="P-loop containing nucleotide triphosphate hydrolases"/>
    <property type="match status" value="1"/>
</dbReference>
<dbReference type="Gene3D" id="3.30.450.380">
    <property type="match status" value="1"/>
</dbReference>
<dbReference type="PANTHER" id="PTHR30486:SF6">
    <property type="entry name" value="TYPE IV PILUS RETRACTATION ATPASE PILT"/>
    <property type="match status" value="1"/>
</dbReference>
<dbReference type="RefSeq" id="WP_021624125.1">
    <property type="nucleotide sequence ID" value="NZ_KE952892.1"/>
</dbReference>
<dbReference type="HOGENOM" id="CLU_577023_0_0_9"/>
<dbReference type="GeneID" id="92841209"/>
<evidence type="ECO:0000313" key="2">
    <source>
        <dbReference type="EMBL" id="ERI07238.1"/>
    </source>
</evidence>
<dbReference type="eggNOG" id="COG4962">
    <property type="taxonomic scope" value="Bacteria"/>
</dbReference>
<accession>U1WYA8</accession>
<dbReference type="Proteomes" id="UP000016511">
    <property type="component" value="Unassembled WGS sequence"/>
</dbReference>
<reference evidence="2 3" key="1">
    <citation type="submission" date="2013-08" db="EMBL/GenBank/DDBJ databases">
        <authorList>
            <person name="Weinstock G."/>
            <person name="Sodergren E."/>
            <person name="Wylie T."/>
            <person name="Fulton L."/>
            <person name="Fulton R."/>
            <person name="Fronick C."/>
            <person name="O'Laughlin M."/>
            <person name="Godfrey J."/>
            <person name="Miner T."/>
            <person name="Herter B."/>
            <person name="Appelbaum E."/>
            <person name="Cordes M."/>
            <person name="Lek S."/>
            <person name="Wollam A."/>
            <person name="Pepin K.H."/>
            <person name="Palsikar V.B."/>
            <person name="Mitreva M."/>
            <person name="Wilson R.K."/>
        </authorList>
    </citation>
    <scope>NUCLEOTIDE SEQUENCE [LARGE SCALE GENOMIC DNA]</scope>
    <source>
        <strain evidence="2 3">ATCC 12856</strain>
    </source>
</reference>
<dbReference type="InterPro" id="IPR050921">
    <property type="entry name" value="T4SS_GSP_E_ATPase"/>
</dbReference>
<dbReference type="AlphaFoldDB" id="U1WYA8"/>
<comment type="caution">
    <text evidence="2">The sequence shown here is derived from an EMBL/GenBank/DDBJ whole genome shotgun (WGS) entry which is preliminary data.</text>
</comment>
<dbReference type="STRING" id="649747.HMPREF0083_04709"/>
<dbReference type="InterPro" id="IPR027417">
    <property type="entry name" value="P-loop_NTPase"/>
</dbReference>
<proteinExistence type="inferred from homology"/>
<organism evidence="2 3">
    <name type="scientific">Aneurinibacillus aneurinilyticus ATCC 12856</name>
    <dbReference type="NCBI Taxonomy" id="649747"/>
    <lineage>
        <taxon>Bacteria</taxon>
        <taxon>Bacillati</taxon>
        <taxon>Bacillota</taxon>
        <taxon>Bacilli</taxon>
        <taxon>Bacillales</taxon>
        <taxon>Paenibacillaceae</taxon>
        <taxon>Aneurinibacillus group</taxon>
        <taxon>Aneurinibacillus</taxon>
    </lineage>
</organism>
<sequence length="473" mass="54096">MAVTLDRKSAEDWSVANQTLFVESVMTRFYSHKQQNVKDLTLSQIEQLVQKQIEQSNDSTIYTLKRAAEERDPQAVHALRKMISDVISGLGVTCSQCTDHEEVVLYVYSMLYGFKNVEFERLYESAKEKRIEDIYVNRRNDVRCYVNGDREKLTSICWDNAEDVSTVLYRLTSHHEGGAAGNANPVNRVMLADGTRLSFTAGEVSNPSFNLRIDNSVFLSKEDFVPRVMSEPVYQVLMALTIAKTAFGIIGQGRVGKTALLRQLLYELIKVEPKLRIFDMEIMPELNLYKFFKSKGIDVDVVETAATQNITLEDLYENMKQRSADLIIQGEILSAREVSNLLTAFKSGHPMGPFTTHSTGLHLPLYLAEIMAQEKHVELEPTVNQITHVLDASVVMKEKIDGEPRKLVEIWQYPDYQKPELLAKYNVYTHEYEFYPAKDRLREKLETLSFSEKTMKLYQQLHKIGILGGKTHV</sequence>
<dbReference type="SUPFAM" id="SSF52540">
    <property type="entry name" value="P-loop containing nucleoside triphosphate hydrolases"/>
    <property type="match status" value="1"/>
</dbReference>
<dbReference type="GO" id="GO:0016887">
    <property type="term" value="F:ATP hydrolysis activity"/>
    <property type="evidence" value="ECO:0007669"/>
    <property type="project" value="InterPro"/>
</dbReference>